<comment type="caution">
    <text evidence="2">The sequence shown here is derived from an EMBL/GenBank/DDBJ whole genome shotgun (WGS) entry which is preliminary data.</text>
</comment>
<feature type="transmembrane region" description="Helical" evidence="1">
    <location>
        <begin position="12"/>
        <end position="38"/>
    </location>
</feature>
<evidence type="ECO:0000313" key="2">
    <source>
        <dbReference type="EMBL" id="OQO12993.1"/>
    </source>
</evidence>
<accession>A0A1V8TNM8</accession>
<feature type="transmembrane region" description="Helical" evidence="1">
    <location>
        <begin position="59"/>
        <end position="89"/>
    </location>
</feature>
<keyword evidence="3" id="KW-1185">Reference proteome</keyword>
<keyword evidence="1" id="KW-0472">Membrane</keyword>
<sequence>MPLLRPLPAHLGLILPLCTASAQLGLSLASLPLFAAFLSPKKDSQGNLTKISGTPLSHFLASYSAPLASTNLILTLMTVASGLLSFRWLRAHQTLETGQVGWWYAVGVAFAGVQMGFAPLVAPGMLRIVGQVEEGKREAEVQGENEKDMATLFFVYLARTVTTQREHDDACEAVDSSTRTSDSWKKEKVLEVEVLRDETTDPILS</sequence>
<gene>
    <name evidence="2" type="ORF">B0A48_02457</name>
</gene>
<keyword evidence="1" id="KW-0812">Transmembrane</keyword>
<dbReference type="STRING" id="1507870.A0A1V8TNM8"/>
<evidence type="ECO:0000313" key="3">
    <source>
        <dbReference type="Proteomes" id="UP000192596"/>
    </source>
</evidence>
<reference evidence="3" key="1">
    <citation type="submission" date="2017-03" db="EMBL/GenBank/DDBJ databases">
        <title>Genomes of endolithic fungi from Antarctica.</title>
        <authorList>
            <person name="Coleine C."/>
            <person name="Masonjones S."/>
            <person name="Stajich J.E."/>
        </authorList>
    </citation>
    <scope>NUCLEOTIDE SEQUENCE [LARGE SCALE GENOMIC DNA]</scope>
    <source>
        <strain evidence="3">CCFEE 5527</strain>
    </source>
</reference>
<feature type="transmembrane region" description="Helical" evidence="1">
    <location>
        <begin position="101"/>
        <end position="122"/>
    </location>
</feature>
<dbReference type="InParanoid" id="A0A1V8TNM8"/>
<keyword evidence="1" id="KW-1133">Transmembrane helix</keyword>
<evidence type="ECO:0000256" key="1">
    <source>
        <dbReference type="SAM" id="Phobius"/>
    </source>
</evidence>
<protein>
    <submittedName>
        <fullName evidence="2">Uncharacterized protein</fullName>
    </submittedName>
</protein>
<organism evidence="2 3">
    <name type="scientific">Cryoendolithus antarcticus</name>
    <dbReference type="NCBI Taxonomy" id="1507870"/>
    <lineage>
        <taxon>Eukaryota</taxon>
        <taxon>Fungi</taxon>
        <taxon>Dikarya</taxon>
        <taxon>Ascomycota</taxon>
        <taxon>Pezizomycotina</taxon>
        <taxon>Dothideomycetes</taxon>
        <taxon>Dothideomycetidae</taxon>
        <taxon>Cladosporiales</taxon>
        <taxon>Cladosporiaceae</taxon>
        <taxon>Cryoendolithus</taxon>
    </lineage>
</organism>
<name>A0A1V8TNM8_9PEZI</name>
<proteinExistence type="predicted"/>
<dbReference type="Proteomes" id="UP000192596">
    <property type="component" value="Unassembled WGS sequence"/>
</dbReference>
<dbReference type="EMBL" id="NAJO01000004">
    <property type="protein sequence ID" value="OQO12993.1"/>
    <property type="molecule type" value="Genomic_DNA"/>
</dbReference>
<dbReference type="AlphaFoldDB" id="A0A1V8TNM8"/>